<evidence type="ECO:0000256" key="8">
    <source>
        <dbReference type="ARBA" id="ARBA00023012"/>
    </source>
</evidence>
<dbReference type="EC" id="2.7.13.3" evidence="2"/>
<feature type="transmembrane region" description="Helical" evidence="9">
    <location>
        <begin position="20"/>
        <end position="38"/>
    </location>
</feature>
<dbReference type="PANTHER" id="PTHR24421">
    <property type="entry name" value="NITRATE/NITRITE SENSOR PROTEIN NARX-RELATED"/>
    <property type="match status" value="1"/>
</dbReference>
<evidence type="ECO:0000259" key="10">
    <source>
        <dbReference type="SMART" id="SM00387"/>
    </source>
</evidence>
<dbReference type="SMART" id="SM00387">
    <property type="entry name" value="HATPase_c"/>
    <property type="match status" value="1"/>
</dbReference>
<feature type="transmembrane region" description="Helical" evidence="9">
    <location>
        <begin position="175"/>
        <end position="196"/>
    </location>
</feature>
<evidence type="ECO:0000256" key="1">
    <source>
        <dbReference type="ARBA" id="ARBA00000085"/>
    </source>
</evidence>
<protein>
    <recommendedName>
        <fullName evidence="2">histidine kinase</fullName>
        <ecNumber evidence="2">2.7.13.3</ecNumber>
    </recommendedName>
</protein>
<dbReference type="SUPFAM" id="SSF55874">
    <property type="entry name" value="ATPase domain of HSP90 chaperone/DNA topoisomerase II/histidine kinase"/>
    <property type="match status" value="1"/>
</dbReference>
<keyword evidence="3" id="KW-0597">Phosphoprotein</keyword>
<keyword evidence="7" id="KW-0067">ATP-binding</keyword>
<evidence type="ECO:0000256" key="9">
    <source>
        <dbReference type="SAM" id="Phobius"/>
    </source>
</evidence>
<evidence type="ECO:0000256" key="7">
    <source>
        <dbReference type="ARBA" id="ARBA00022840"/>
    </source>
</evidence>
<comment type="caution">
    <text evidence="11">The sequence shown here is derived from an EMBL/GenBank/DDBJ whole genome shotgun (WGS) entry which is preliminary data.</text>
</comment>
<feature type="transmembrane region" description="Helical" evidence="9">
    <location>
        <begin position="94"/>
        <end position="117"/>
    </location>
</feature>
<dbReference type="EMBL" id="BOMI01000165">
    <property type="protein sequence ID" value="GID79266.1"/>
    <property type="molecule type" value="Genomic_DNA"/>
</dbReference>
<feature type="transmembrane region" description="Helical" evidence="9">
    <location>
        <begin position="208"/>
        <end position="226"/>
    </location>
</feature>
<evidence type="ECO:0000256" key="5">
    <source>
        <dbReference type="ARBA" id="ARBA00022741"/>
    </source>
</evidence>
<keyword evidence="5" id="KW-0547">Nucleotide-binding</keyword>
<keyword evidence="4" id="KW-0808">Transferase</keyword>
<proteinExistence type="predicted"/>
<feature type="transmembrane region" description="Helical" evidence="9">
    <location>
        <begin position="238"/>
        <end position="257"/>
    </location>
</feature>
<keyword evidence="8" id="KW-0902">Two-component regulatory system</keyword>
<keyword evidence="6" id="KW-0418">Kinase</keyword>
<evidence type="ECO:0000256" key="4">
    <source>
        <dbReference type="ARBA" id="ARBA00022679"/>
    </source>
</evidence>
<dbReference type="Gene3D" id="3.30.565.10">
    <property type="entry name" value="Histidine kinase-like ATPase, C-terminal domain"/>
    <property type="match status" value="1"/>
</dbReference>
<dbReference type="RefSeq" id="WP_203775234.1">
    <property type="nucleotide sequence ID" value="NZ_BAAABO010000011.1"/>
</dbReference>
<keyword evidence="9" id="KW-0472">Membrane</keyword>
<comment type="catalytic activity">
    <reaction evidence="1">
        <text>ATP + protein L-histidine = ADP + protein N-phospho-L-histidine.</text>
        <dbReference type="EC" id="2.7.13.3"/>
    </reaction>
</comment>
<dbReference type="InterPro" id="IPR011712">
    <property type="entry name" value="Sig_transdc_His_kin_sub3_dim/P"/>
</dbReference>
<dbReference type="Gene3D" id="1.20.5.1930">
    <property type="match status" value="1"/>
</dbReference>
<evidence type="ECO:0000256" key="6">
    <source>
        <dbReference type="ARBA" id="ARBA00022777"/>
    </source>
</evidence>
<evidence type="ECO:0000313" key="12">
    <source>
        <dbReference type="Proteomes" id="UP000609879"/>
    </source>
</evidence>
<name>A0ABQ3YGY7_9ACTN</name>
<evidence type="ECO:0000313" key="11">
    <source>
        <dbReference type="EMBL" id="GID79266.1"/>
    </source>
</evidence>
<feature type="transmembrane region" description="Helical" evidence="9">
    <location>
        <begin position="129"/>
        <end position="148"/>
    </location>
</feature>
<feature type="transmembrane region" description="Helical" evidence="9">
    <location>
        <begin position="72"/>
        <end position="88"/>
    </location>
</feature>
<dbReference type="PANTHER" id="PTHR24421:SF10">
    <property type="entry name" value="NITRATE_NITRITE SENSOR PROTEIN NARQ"/>
    <property type="match status" value="1"/>
</dbReference>
<dbReference type="Proteomes" id="UP000609879">
    <property type="component" value="Unassembled WGS sequence"/>
</dbReference>
<dbReference type="InterPro" id="IPR003594">
    <property type="entry name" value="HATPase_dom"/>
</dbReference>
<evidence type="ECO:0000256" key="3">
    <source>
        <dbReference type="ARBA" id="ARBA00022553"/>
    </source>
</evidence>
<dbReference type="Pfam" id="PF07730">
    <property type="entry name" value="HisKA_3"/>
    <property type="match status" value="1"/>
</dbReference>
<reference evidence="11 12" key="1">
    <citation type="submission" date="2021-01" db="EMBL/GenBank/DDBJ databases">
        <title>Whole genome shotgun sequence of Actinoplanes deccanensis NBRC 13994.</title>
        <authorList>
            <person name="Komaki H."/>
            <person name="Tamura T."/>
        </authorList>
    </citation>
    <scope>NUCLEOTIDE SEQUENCE [LARGE SCALE GENOMIC DNA]</scope>
    <source>
        <strain evidence="11 12">NBRC 13994</strain>
    </source>
</reference>
<gene>
    <name evidence="11" type="ORF">Ade02nite_79070</name>
</gene>
<feature type="transmembrane region" description="Helical" evidence="9">
    <location>
        <begin position="44"/>
        <end position="65"/>
    </location>
</feature>
<accession>A0ABQ3YGY7</accession>
<dbReference type="Pfam" id="PF02518">
    <property type="entry name" value="HATPase_c"/>
    <property type="match status" value="1"/>
</dbReference>
<dbReference type="CDD" id="cd16917">
    <property type="entry name" value="HATPase_UhpB-NarQ-NarX-like"/>
    <property type="match status" value="1"/>
</dbReference>
<evidence type="ECO:0000256" key="2">
    <source>
        <dbReference type="ARBA" id="ARBA00012438"/>
    </source>
</evidence>
<dbReference type="InterPro" id="IPR050482">
    <property type="entry name" value="Sensor_HK_TwoCompSys"/>
</dbReference>
<sequence length="595" mass="63302">MQRRRIAIDVLTTNPLAQAIPIGLLGAVAVGVSGAPYWRDHVVAAVIVIVGCGALGMAGGILISAVPTRPTGMLLIAATFAWCANWLTSRNSGVYPLIGNWGASLYFALLGIGVLLYPTGRLQNTAAKVWSVAAVAVLGGTQVALTLFSEPEFNGFTADAIWPTLYADRSLFDTVVRITTVLYMLLALAYAITLWIQFRTSRGFTRQRIGPLVAGVGLIGLVSAVAQQNGAMTNVDAAMQAYVIQGTMALLVPVALLSTSVVDRLRSAAITSRLVPQVSPASEERVQAALRGTLKDPSLTLYFWSHAHQVFVDSAGATAAHVGDGDPAAAPSGRLWKRVDGADGDPLALIDFEADLRNHPRHVDAAVTAVRPALENARLQAELRTQLERTRAAQDAARTAEERTRDRIRRDLHDGIQGNLTALLMLFENASGMTEDKQLRTLLDTGRQQTGELIEDLRTYVRGGVPEILGAHGLRVAMRRFTARLAVPVELDIVADRFDQERETVLYFVLLQGIQNAVRHGLAGHIAVTVRADASCVTATVADDGLGGARFTEGGGLAGLRARAAELGGTLDVRAGDGGGTTLEVRLPDAGHSSR</sequence>
<feature type="domain" description="Histidine kinase/HSP90-like ATPase" evidence="10">
    <location>
        <begin position="501"/>
        <end position="591"/>
    </location>
</feature>
<dbReference type="InterPro" id="IPR036890">
    <property type="entry name" value="HATPase_C_sf"/>
</dbReference>
<organism evidence="11 12">
    <name type="scientific">Paractinoplanes deccanensis</name>
    <dbReference type="NCBI Taxonomy" id="113561"/>
    <lineage>
        <taxon>Bacteria</taxon>
        <taxon>Bacillati</taxon>
        <taxon>Actinomycetota</taxon>
        <taxon>Actinomycetes</taxon>
        <taxon>Micromonosporales</taxon>
        <taxon>Micromonosporaceae</taxon>
        <taxon>Paractinoplanes</taxon>
    </lineage>
</organism>
<keyword evidence="12" id="KW-1185">Reference proteome</keyword>
<keyword evidence="9" id="KW-1133">Transmembrane helix</keyword>
<keyword evidence="9" id="KW-0812">Transmembrane</keyword>